<evidence type="ECO:0000256" key="3">
    <source>
        <dbReference type="ARBA" id="ARBA00022840"/>
    </source>
</evidence>
<name>A0A3G6J862_9CORY</name>
<evidence type="ECO:0000313" key="5">
    <source>
        <dbReference type="EMBL" id="AZA13088.1"/>
    </source>
</evidence>
<dbReference type="GO" id="GO:0030272">
    <property type="term" value="F:5-formyltetrahydrofolate cyclo-ligase activity"/>
    <property type="evidence" value="ECO:0007669"/>
    <property type="project" value="UniProtKB-EC"/>
</dbReference>
<dbReference type="AlphaFoldDB" id="A0A3G6J862"/>
<evidence type="ECO:0000256" key="1">
    <source>
        <dbReference type="ARBA" id="ARBA00010638"/>
    </source>
</evidence>
<evidence type="ECO:0000313" key="6">
    <source>
        <dbReference type="Proteomes" id="UP000269019"/>
    </source>
</evidence>
<sequence length="238" mass="26293">MCTQHYRPHIRSTPPGLARRFPRQVTHCYSWCAAVVYNADMITGLDDEKWRLRRRLLQQRRVNAALGAHRQEQEALWGNIQTVLAQYAPPGAAIGAYVPTREEPGADWFALLLGERPLIVPRCREDHHLDFCYVTSPDELIIGAHGLREPSPEHPAICPERLHDHSTVLLVPALAATAAGGRLGRGGGYYDRTLVALDAAVTTVAAVFSEELLPTLPQASHDATVDVVVTPQNIFTKS</sequence>
<reference evidence="5 6" key="1">
    <citation type="submission" date="2018-11" db="EMBL/GenBank/DDBJ databases">
        <authorList>
            <person name="Kleinhagauer T."/>
            <person name="Glaeser S.P."/>
            <person name="Spergser J."/>
            <person name="Ruckert C."/>
            <person name="Kaempfer P."/>
            <person name="Busse H.-J."/>
        </authorList>
    </citation>
    <scope>NUCLEOTIDE SEQUENCE [LARGE SCALE GENOMIC DNA]</scope>
    <source>
        <strain evidence="5 6">200CH</strain>
    </source>
</reference>
<dbReference type="InterPro" id="IPR024185">
    <property type="entry name" value="FTHF_cligase-like_sf"/>
</dbReference>
<keyword evidence="3 4" id="KW-0067">ATP-binding</keyword>
<gene>
    <name evidence="5" type="ORF">CCHOA_03380</name>
</gene>
<keyword evidence="4" id="KW-0479">Metal-binding</keyword>
<dbReference type="EC" id="6.3.3.2" evidence="4"/>
<protein>
    <recommendedName>
        <fullName evidence="4">5-formyltetrahydrofolate cyclo-ligase</fullName>
        <ecNumber evidence="4">6.3.3.2</ecNumber>
    </recommendedName>
</protein>
<dbReference type="InterPro" id="IPR002698">
    <property type="entry name" value="FTHF_cligase"/>
</dbReference>
<proteinExistence type="inferred from homology"/>
<keyword evidence="5" id="KW-0436">Ligase</keyword>
<dbReference type="Proteomes" id="UP000269019">
    <property type="component" value="Chromosome"/>
</dbReference>
<comment type="cofactor">
    <cofactor evidence="4">
        <name>Mg(2+)</name>
        <dbReference type="ChEBI" id="CHEBI:18420"/>
    </cofactor>
</comment>
<dbReference type="NCBIfam" id="TIGR02727">
    <property type="entry name" value="MTHFS_bact"/>
    <property type="match status" value="1"/>
</dbReference>
<keyword evidence="6" id="KW-1185">Reference proteome</keyword>
<accession>A0A3G6J862</accession>
<keyword evidence="2 4" id="KW-0547">Nucleotide-binding</keyword>
<keyword evidence="4" id="KW-0460">Magnesium</keyword>
<dbReference type="GO" id="GO:0005524">
    <property type="term" value="F:ATP binding"/>
    <property type="evidence" value="ECO:0007669"/>
    <property type="project" value="UniProtKB-KW"/>
</dbReference>
<dbReference type="SUPFAM" id="SSF100950">
    <property type="entry name" value="NagB/RpiA/CoA transferase-like"/>
    <property type="match status" value="1"/>
</dbReference>
<evidence type="ECO:0000256" key="4">
    <source>
        <dbReference type="RuleBase" id="RU361279"/>
    </source>
</evidence>
<dbReference type="OrthoDB" id="3242798at2"/>
<dbReference type="Pfam" id="PF01812">
    <property type="entry name" value="5-FTHF_cyc-lig"/>
    <property type="match status" value="1"/>
</dbReference>
<dbReference type="GO" id="GO:0046872">
    <property type="term" value="F:metal ion binding"/>
    <property type="evidence" value="ECO:0007669"/>
    <property type="project" value="UniProtKB-KW"/>
</dbReference>
<dbReference type="KEGG" id="ccho:CCHOA_03380"/>
<dbReference type="PANTHER" id="PTHR23407:SF1">
    <property type="entry name" value="5-FORMYLTETRAHYDROFOLATE CYCLO-LIGASE"/>
    <property type="match status" value="1"/>
</dbReference>
<comment type="catalytic activity">
    <reaction evidence="4">
        <text>(6S)-5-formyl-5,6,7,8-tetrahydrofolate + ATP = (6R)-5,10-methenyltetrahydrofolate + ADP + phosphate</text>
        <dbReference type="Rhea" id="RHEA:10488"/>
        <dbReference type="ChEBI" id="CHEBI:30616"/>
        <dbReference type="ChEBI" id="CHEBI:43474"/>
        <dbReference type="ChEBI" id="CHEBI:57455"/>
        <dbReference type="ChEBI" id="CHEBI:57457"/>
        <dbReference type="ChEBI" id="CHEBI:456216"/>
        <dbReference type="EC" id="6.3.3.2"/>
    </reaction>
</comment>
<dbReference type="GO" id="GO:0035999">
    <property type="term" value="P:tetrahydrofolate interconversion"/>
    <property type="evidence" value="ECO:0007669"/>
    <property type="project" value="TreeGrafter"/>
</dbReference>
<organism evidence="5 6">
    <name type="scientific">Corynebacterium choanae</name>
    <dbReference type="NCBI Taxonomy" id="1862358"/>
    <lineage>
        <taxon>Bacteria</taxon>
        <taxon>Bacillati</taxon>
        <taxon>Actinomycetota</taxon>
        <taxon>Actinomycetes</taxon>
        <taxon>Mycobacteriales</taxon>
        <taxon>Corynebacteriaceae</taxon>
        <taxon>Corynebacterium</taxon>
    </lineage>
</organism>
<dbReference type="InterPro" id="IPR037171">
    <property type="entry name" value="NagB/RpiA_transferase-like"/>
</dbReference>
<dbReference type="Gene3D" id="3.40.50.10420">
    <property type="entry name" value="NagB/RpiA/CoA transferase-like"/>
    <property type="match status" value="1"/>
</dbReference>
<dbReference type="EMBL" id="CP033896">
    <property type="protein sequence ID" value="AZA13088.1"/>
    <property type="molecule type" value="Genomic_DNA"/>
</dbReference>
<comment type="similarity">
    <text evidence="1 4">Belongs to the 5-formyltetrahydrofolate cyclo-ligase family.</text>
</comment>
<evidence type="ECO:0000256" key="2">
    <source>
        <dbReference type="ARBA" id="ARBA00022741"/>
    </source>
</evidence>
<dbReference type="GO" id="GO:0009396">
    <property type="term" value="P:folic acid-containing compound biosynthetic process"/>
    <property type="evidence" value="ECO:0007669"/>
    <property type="project" value="TreeGrafter"/>
</dbReference>
<dbReference type="PANTHER" id="PTHR23407">
    <property type="entry name" value="ATPASE INHIBITOR/5-FORMYLTETRAHYDROFOLATE CYCLO-LIGASE"/>
    <property type="match status" value="1"/>
</dbReference>